<dbReference type="RefSeq" id="WP_256119053.1">
    <property type="nucleotide sequence ID" value="NZ_WHSB02000007.1"/>
</dbReference>
<evidence type="ECO:0000313" key="2">
    <source>
        <dbReference type="Proteomes" id="UP000996601"/>
    </source>
</evidence>
<name>A0ABT1RBC4_9HYPH</name>
<proteinExistence type="predicted"/>
<sequence>MSLQTSNRFNPFWKALSLSDVETVKQSLQAAVEGRFFADWEFSTLLGADRETARKVLSDWPLITIEPADGVAIVMNALNNLLAYPHGREAELLSYVPKGRIGISETLDRLGELLTEKSASL</sequence>
<reference evidence="1" key="1">
    <citation type="submission" date="2021-07" db="EMBL/GenBank/DDBJ databases">
        <title>Shinella sp. nov., a novel member of the genus Shinella from water.</title>
        <authorList>
            <person name="Deng Y."/>
        </authorList>
    </citation>
    <scope>NUCLEOTIDE SEQUENCE</scope>
    <source>
        <strain evidence="1">CPCC 100929</strain>
    </source>
</reference>
<keyword evidence="2" id="KW-1185">Reference proteome</keyword>
<protein>
    <submittedName>
        <fullName evidence="1">Uncharacterized protein</fullName>
    </submittedName>
</protein>
<dbReference type="Proteomes" id="UP000996601">
    <property type="component" value="Unassembled WGS sequence"/>
</dbReference>
<evidence type="ECO:0000313" key="1">
    <source>
        <dbReference type="EMBL" id="MCQ4632427.1"/>
    </source>
</evidence>
<gene>
    <name evidence="1" type="ORF">GB927_020430</name>
</gene>
<organism evidence="1 2">
    <name type="scientific">Shinella lacus</name>
    <dbReference type="NCBI Taxonomy" id="2654216"/>
    <lineage>
        <taxon>Bacteria</taxon>
        <taxon>Pseudomonadati</taxon>
        <taxon>Pseudomonadota</taxon>
        <taxon>Alphaproteobacteria</taxon>
        <taxon>Hyphomicrobiales</taxon>
        <taxon>Rhizobiaceae</taxon>
        <taxon>Shinella</taxon>
    </lineage>
</organism>
<dbReference type="EMBL" id="WHSB02000007">
    <property type="protein sequence ID" value="MCQ4632427.1"/>
    <property type="molecule type" value="Genomic_DNA"/>
</dbReference>
<comment type="caution">
    <text evidence="1">The sequence shown here is derived from an EMBL/GenBank/DDBJ whole genome shotgun (WGS) entry which is preliminary data.</text>
</comment>
<accession>A0ABT1RBC4</accession>